<evidence type="ECO:0000313" key="2">
    <source>
        <dbReference type="Proteomes" id="UP000663827"/>
    </source>
</evidence>
<reference evidence="1" key="1">
    <citation type="submission" date="2021-01" db="EMBL/GenBank/DDBJ databases">
        <authorList>
            <person name="Kaushik A."/>
        </authorList>
    </citation>
    <scope>NUCLEOTIDE SEQUENCE</scope>
    <source>
        <strain evidence="1">AG5</strain>
    </source>
</reference>
<organism evidence="1 2">
    <name type="scientific">Rhizoctonia solani</name>
    <dbReference type="NCBI Taxonomy" id="456999"/>
    <lineage>
        <taxon>Eukaryota</taxon>
        <taxon>Fungi</taxon>
        <taxon>Dikarya</taxon>
        <taxon>Basidiomycota</taxon>
        <taxon>Agaricomycotina</taxon>
        <taxon>Agaricomycetes</taxon>
        <taxon>Cantharellales</taxon>
        <taxon>Ceratobasidiaceae</taxon>
        <taxon>Rhizoctonia</taxon>
    </lineage>
</organism>
<dbReference type="Proteomes" id="UP000663827">
    <property type="component" value="Unassembled WGS sequence"/>
</dbReference>
<name>A0A8H3I289_9AGAM</name>
<accession>A0A8H3I289</accession>
<evidence type="ECO:0008006" key="3">
    <source>
        <dbReference type="Google" id="ProtNLM"/>
    </source>
</evidence>
<comment type="caution">
    <text evidence="1">The sequence shown here is derived from an EMBL/GenBank/DDBJ whole genome shotgun (WGS) entry which is preliminary data.</text>
</comment>
<evidence type="ECO:0000313" key="1">
    <source>
        <dbReference type="EMBL" id="CAE7211833.1"/>
    </source>
</evidence>
<proteinExistence type="predicted"/>
<dbReference type="EMBL" id="CAJNJQ010004542">
    <property type="protein sequence ID" value="CAE7211833.1"/>
    <property type="molecule type" value="Genomic_DNA"/>
</dbReference>
<dbReference type="AlphaFoldDB" id="A0A8H3I289"/>
<dbReference type="SUPFAM" id="SSF52047">
    <property type="entry name" value="RNI-like"/>
    <property type="match status" value="1"/>
</dbReference>
<protein>
    <recommendedName>
        <fullName evidence="3">F-box domain-containing protein</fullName>
    </recommendedName>
</protein>
<gene>
    <name evidence="1" type="ORF">RDB_LOCUS153319</name>
</gene>
<sequence>MCDVDCRMLNLELEQWHDAGTLLATAVQRFCDLSVSLEIQCSTANWKLPDLVTRIDSLQSILDGQLVRARMALINIRNKLSGRSILHLPDEILSDIFMQYVYAPSEEYSMSPMSRRIEDIYQRVHTLLGVCAAWRRVGIACHDLWTMVPLADNFNTLRYRPLSTQLSLQRASHQNLHLAVSIHHFSLKRLEILTGHWHRFSAVNIWLDSLLGDNITDYFRMILIDSPPGSISKLSLKRKTHGYLLPPGQHNLSTGLKAQMNRLISSLSVFRISKVHIDWSPITFSHRLVELRVADTMLEDDFEIQSLFAALSSAPELKVLKLISIESYVSESGTIPLNVVSLPKLELLHLEHLYFNLLELTLSHIARGSYNLTLSLNKETSREDSDDDLEGNVGTDRLDVLLKSAPIDKLILSGDDDFSWTSSTGLRYVLQSVPDLKTLVLNNFVVNPELLKGLKSFSNSTTPTNKNTFPQLTRLEIHRASLPVSLADLKPGFEAVFESHQIQTMVFGGFLKSGPEVEDGELLDEKDEVLEWMRRRVPRFHLSHEPGAPEATDIWRLWDI</sequence>